<accession>A0A6A5GLC9</accession>
<evidence type="ECO:0000313" key="3">
    <source>
        <dbReference type="Proteomes" id="UP000483820"/>
    </source>
</evidence>
<organism evidence="2 3">
    <name type="scientific">Caenorhabditis remanei</name>
    <name type="common">Caenorhabditis vulgaris</name>
    <dbReference type="NCBI Taxonomy" id="31234"/>
    <lineage>
        <taxon>Eukaryota</taxon>
        <taxon>Metazoa</taxon>
        <taxon>Ecdysozoa</taxon>
        <taxon>Nematoda</taxon>
        <taxon>Chromadorea</taxon>
        <taxon>Rhabditida</taxon>
        <taxon>Rhabditina</taxon>
        <taxon>Rhabditomorpha</taxon>
        <taxon>Rhabditoidea</taxon>
        <taxon>Rhabditidae</taxon>
        <taxon>Peloderinae</taxon>
        <taxon>Caenorhabditis</taxon>
    </lineage>
</organism>
<feature type="transmembrane region" description="Helical" evidence="1">
    <location>
        <begin position="76"/>
        <end position="102"/>
    </location>
</feature>
<dbReference type="RefSeq" id="XP_053583532.1">
    <property type="nucleotide sequence ID" value="XM_053734619.1"/>
</dbReference>
<dbReference type="GeneID" id="9812963"/>
<dbReference type="Proteomes" id="UP000483820">
    <property type="component" value="Chromosome V"/>
</dbReference>
<keyword evidence="1" id="KW-0472">Membrane</keyword>
<dbReference type="KEGG" id="crq:GCK72_022043"/>
<reference evidence="2 3" key="1">
    <citation type="submission" date="2019-12" db="EMBL/GenBank/DDBJ databases">
        <title>Chromosome-level assembly of the Caenorhabditis remanei genome.</title>
        <authorList>
            <person name="Teterina A.A."/>
            <person name="Willis J.H."/>
            <person name="Phillips P.C."/>
        </authorList>
    </citation>
    <scope>NUCLEOTIDE SEQUENCE [LARGE SCALE GENOMIC DNA]</scope>
    <source>
        <strain evidence="2 3">PX506</strain>
        <tissue evidence="2">Whole organism</tissue>
    </source>
</reference>
<evidence type="ECO:0008006" key="4">
    <source>
        <dbReference type="Google" id="ProtNLM"/>
    </source>
</evidence>
<keyword evidence="1" id="KW-1133">Transmembrane helix</keyword>
<name>A0A6A5GLC9_CAERE</name>
<feature type="transmembrane region" description="Helical" evidence="1">
    <location>
        <begin position="6"/>
        <end position="23"/>
    </location>
</feature>
<evidence type="ECO:0000256" key="1">
    <source>
        <dbReference type="SAM" id="Phobius"/>
    </source>
</evidence>
<sequence length="126" mass="14225">MPSLIILTMINIAFNILAGIKLYKMKKKGVRVPETSLFSMAFTVFVIDLFLTSLTVSNYYLTNMATSLDSELVRVLLRWIPLLTPFASDALTLTHPILLLYFSSPKVYGKQFVPPKIPQPSVLCRK</sequence>
<proteinExistence type="predicted"/>
<gene>
    <name evidence="2" type="ORF">GCK72_022043</name>
</gene>
<keyword evidence="1" id="KW-0812">Transmembrane</keyword>
<protein>
    <recommendedName>
        <fullName evidence="4">Serpentine receptor class gamma</fullName>
    </recommendedName>
</protein>
<evidence type="ECO:0000313" key="2">
    <source>
        <dbReference type="EMBL" id="KAF1755474.1"/>
    </source>
</evidence>
<dbReference type="CTD" id="9812963"/>
<feature type="transmembrane region" description="Helical" evidence="1">
    <location>
        <begin position="35"/>
        <end position="56"/>
    </location>
</feature>
<comment type="caution">
    <text evidence="2">The sequence shown here is derived from an EMBL/GenBank/DDBJ whole genome shotgun (WGS) entry which is preliminary data.</text>
</comment>
<dbReference type="EMBL" id="WUAV01000005">
    <property type="protein sequence ID" value="KAF1755474.1"/>
    <property type="molecule type" value="Genomic_DNA"/>
</dbReference>
<dbReference type="AlphaFoldDB" id="A0A6A5GLC9"/>